<dbReference type="PROSITE" id="PS00678">
    <property type="entry name" value="WD_REPEATS_1"/>
    <property type="match status" value="2"/>
</dbReference>
<evidence type="ECO:0000313" key="7">
    <source>
        <dbReference type="EMBL" id="KAJ1921187.1"/>
    </source>
</evidence>
<proteinExistence type="predicted"/>
<reference evidence="7" key="1">
    <citation type="submission" date="2022-07" db="EMBL/GenBank/DDBJ databases">
        <title>Phylogenomic reconstructions and comparative analyses of Kickxellomycotina fungi.</title>
        <authorList>
            <person name="Reynolds N.K."/>
            <person name="Stajich J.E."/>
            <person name="Barry K."/>
            <person name="Grigoriev I.V."/>
            <person name="Crous P."/>
            <person name="Smith M.E."/>
        </authorList>
    </citation>
    <scope>NUCLEOTIDE SEQUENCE</scope>
    <source>
        <strain evidence="7">NBRC 100468</strain>
    </source>
</reference>
<dbReference type="PANTHER" id="PTHR22840:SF12">
    <property type="entry name" value="WD REPEAT-CONTAINING PROTEIN 36"/>
    <property type="match status" value="1"/>
</dbReference>
<dbReference type="Pfam" id="PF25168">
    <property type="entry name" value="Beta-prop_WDR36-Utp21_2nd"/>
    <property type="match status" value="1"/>
</dbReference>
<dbReference type="PROSITE" id="PS50082">
    <property type="entry name" value="WD_REPEATS_2"/>
    <property type="match status" value="4"/>
</dbReference>
<feature type="region of interest" description="Disordered" evidence="4">
    <location>
        <begin position="664"/>
        <end position="686"/>
    </location>
</feature>
<evidence type="ECO:0000259" key="5">
    <source>
        <dbReference type="Pfam" id="PF04192"/>
    </source>
</evidence>
<gene>
    <name evidence="7" type="primary">UTP21</name>
    <name evidence="7" type="ORF">H4219_000785</name>
</gene>
<dbReference type="PRINTS" id="PR00320">
    <property type="entry name" value="GPROTEINBRPT"/>
</dbReference>
<keyword evidence="1 3" id="KW-0853">WD repeat</keyword>
<evidence type="ECO:0000256" key="2">
    <source>
        <dbReference type="ARBA" id="ARBA00022737"/>
    </source>
</evidence>
<keyword evidence="2" id="KW-0677">Repeat</keyword>
<dbReference type="PROSITE" id="PS50294">
    <property type="entry name" value="WD_REPEATS_REGION"/>
    <property type="match status" value="2"/>
</dbReference>
<dbReference type="InterPro" id="IPR007319">
    <property type="entry name" value="WDR36/Utp21_C"/>
</dbReference>
<dbReference type="Gene3D" id="2.130.10.10">
    <property type="entry name" value="YVTN repeat-like/Quinoprotein amine dehydrogenase"/>
    <property type="match status" value="2"/>
</dbReference>
<dbReference type="Proteomes" id="UP001150538">
    <property type="component" value="Unassembled WGS sequence"/>
</dbReference>
<sequence length="910" mass="101696">MTEERAKRSKKDGLSKDIKVVSGSRLFAPFRTLGYVSSEIPHSIQVRGQTAFLTTSIGKSFHVYDVDSLNLLFVGPHFYENIASVISHGDHTFVGCSNGKVVVCHRGKKIGELESASSSPVRSLIVFGEHLVGYTEDNRVVVWNMASKEVHIELTFSEKFHVSTVLHPSTYLNKVLVGSVEGNLLICNISTGKHVYETKSFGSPIITLEQAPVVDVVAVGLLDGRIILHNIKLDETLLTLHQEGKVTAVTFRTDELPIMATASAEGDISIWDLDERRLIHVMRGAHDGLIPSIDFLSKQPILISSGADNAIKEWIFDSLDHVPRLLRQRSGHYGPPQMIRYYGEDGKTILSAGRDQTFRYFSVVRDSQSVEMSQGSLEHRAKVKRMNVKDLRLPCITKFAADPAKQKDWDNILTCHANDPRVFTWSIRRKAIGNHTITLQDNAHPKALAISACGNFGFIGTSTGLVQSINMQSGLKRSAFRGHTKTVIAIQCDRVNHFIYTSSLDKTIKIWDFATGKLVSSIDLPAAASSLFLHRDSDLLAAICDDMVIRIIDTESHKIVRRFVGHENRISDLTFSPDGRWIVSVSLDGTVRTWDLPTGHMVDGFRVPSIPISVSFSPTGDFLVTALMDSPGLYLWANRTKFENIDLQPIGEDELSSAALPTSEIGVEESGDNDDTSNSEASVPDSKEVAGITNMYLVPEKLTENMVTLSSQPKSKWQTLLNLDIIKKRNKPTEAPKAPERAPFFLQAGSEPKGTIFDDNETGLDGDERADETNEKSKGSLLAMKTDLSILLERAKTDREYDKVLKYLQELNPTKVDYELRSLHIDGDFLCFINFLKVLQYQLAQKRDFELVQVYLNVFLKIHSDIITNNPEAFSDLLDILQKQYQSEWKRVDSLIRYSACMVDFCRSTR</sequence>
<evidence type="ECO:0000259" key="6">
    <source>
        <dbReference type="Pfam" id="PF25171"/>
    </source>
</evidence>
<dbReference type="Pfam" id="PF25171">
    <property type="entry name" value="Beta-prop_WDR36-Utp21_1st"/>
    <property type="match status" value="1"/>
</dbReference>
<dbReference type="InterPro" id="IPR059157">
    <property type="entry name" value="WDR36-Utp21_N"/>
</dbReference>
<dbReference type="InterPro" id="IPR001680">
    <property type="entry name" value="WD40_rpt"/>
</dbReference>
<dbReference type="GO" id="GO:0032040">
    <property type="term" value="C:small-subunit processome"/>
    <property type="evidence" value="ECO:0007669"/>
    <property type="project" value="InterPro"/>
</dbReference>
<comment type="caution">
    <text evidence="7">The sequence shown here is derived from an EMBL/GenBank/DDBJ whole genome shotgun (WGS) entry which is preliminary data.</text>
</comment>
<dbReference type="EMBL" id="JANBPU010000006">
    <property type="protein sequence ID" value="KAJ1921187.1"/>
    <property type="molecule type" value="Genomic_DNA"/>
</dbReference>
<dbReference type="InterPro" id="IPR019775">
    <property type="entry name" value="WD40_repeat_CS"/>
</dbReference>
<evidence type="ECO:0000256" key="3">
    <source>
        <dbReference type="PROSITE-ProRule" id="PRU00221"/>
    </source>
</evidence>
<evidence type="ECO:0000313" key="8">
    <source>
        <dbReference type="Proteomes" id="UP001150538"/>
    </source>
</evidence>
<dbReference type="GO" id="GO:0006364">
    <property type="term" value="P:rRNA processing"/>
    <property type="evidence" value="ECO:0007669"/>
    <property type="project" value="InterPro"/>
</dbReference>
<dbReference type="InterPro" id="IPR020472">
    <property type="entry name" value="WD40_PAC1"/>
</dbReference>
<dbReference type="SUPFAM" id="SSF50978">
    <property type="entry name" value="WD40 repeat-like"/>
    <property type="match status" value="2"/>
</dbReference>
<dbReference type="SMART" id="SM00320">
    <property type="entry name" value="WD40"/>
    <property type="match status" value="8"/>
</dbReference>
<dbReference type="AlphaFoldDB" id="A0A9W8A4Y4"/>
<feature type="compositionally biased region" description="Acidic residues" evidence="4">
    <location>
        <begin position="666"/>
        <end position="677"/>
    </location>
</feature>
<accession>A0A9W8A4Y4</accession>
<dbReference type="PANTHER" id="PTHR22840">
    <property type="entry name" value="WD REPEAT-CONTAINING PROTEIN 36"/>
    <property type="match status" value="1"/>
</dbReference>
<dbReference type="Pfam" id="PF04192">
    <property type="entry name" value="Utp21"/>
    <property type="match status" value="1"/>
</dbReference>
<name>A0A9W8A4Y4_9FUNG</name>
<feature type="domain" description="WDR36/Utp21 N-terminal" evidence="6">
    <location>
        <begin position="54"/>
        <end position="317"/>
    </location>
</feature>
<feature type="repeat" description="WD" evidence="3">
    <location>
        <begin position="563"/>
        <end position="604"/>
    </location>
</feature>
<organism evidence="7 8">
    <name type="scientific">Mycoemilia scoparia</name>
    <dbReference type="NCBI Taxonomy" id="417184"/>
    <lineage>
        <taxon>Eukaryota</taxon>
        <taxon>Fungi</taxon>
        <taxon>Fungi incertae sedis</taxon>
        <taxon>Zoopagomycota</taxon>
        <taxon>Kickxellomycotina</taxon>
        <taxon>Kickxellomycetes</taxon>
        <taxon>Kickxellales</taxon>
        <taxon>Kickxellaceae</taxon>
        <taxon>Mycoemilia</taxon>
    </lineage>
</organism>
<feature type="compositionally biased region" description="Acidic residues" evidence="4">
    <location>
        <begin position="758"/>
        <end position="770"/>
    </location>
</feature>
<feature type="domain" description="WDR36/Utp21 C-terminal" evidence="5">
    <location>
        <begin position="701"/>
        <end position="907"/>
    </location>
</feature>
<feature type="repeat" description="WD" evidence="3">
    <location>
        <begin position="239"/>
        <end position="281"/>
    </location>
</feature>
<feature type="region of interest" description="Disordered" evidence="4">
    <location>
        <begin position="756"/>
        <end position="778"/>
    </location>
</feature>
<evidence type="ECO:0000256" key="1">
    <source>
        <dbReference type="ARBA" id="ARBA00022574"/>
    </source>
</evidence>
<dbReference type="GO" id="GO:0034388">
    <property type="term" value="C:Pwp2p-containing subcomplex of 90S preribosome"/>
    <property type="evidence" value="ECO:0007669"/>
    <property type="project" value="TreeGrafter"/>
</dbReference>
<evidence type="ECO:0000256" key="4">
    <source>
        <dbReference type="SAM" id="MobiDB-lite"/>
    </source>
</evidence>
<protein>
    <submittedName>
        <fullName evidence="7">rRNA-processing protein utp21</fullName>
    </submittedName>
</protein>
<keyword evidence="8" id="KW-1185">Reference proteome</keyword>
<dbReference type="InterPro" id="IPR036322">
    <property type="entry name" value="WD40_repeat_dom_sf"/>
</dbReference>
<dbReference type="OrthoDB" id="10250769at2759"/>
<feature type="repeat" description="WD" evidence="3">
    <location>
        <begin position="480"/>
        <end position="521"/>
    </location>
</feature>
<dbReference type="InterPro" id="IPR015943">
    <property type="entry name" value="WD40/YVTN_repeat-like_dom_sf"/>
</dbReference>
<feature type="repeat" description="WD" evidence="3">
    <location>
        <begin position="283"/>
        <end position="314"/>
    </location>
</feature>